<protein>
    <submittedName>
        <fullName evidence="1">GxxExxY protein</fullName>
    </submittedName>
</protein>
<reference evidence="1" key="1">
    <citation type="submission" date="2022-06" db="EMBL/GenBank/DDBJ databases">
        <title>Aeoliella straminimaris, a novel planctomycete from sediments.</title>
        <authorList>
            <person name="Vitorino I.R."/>
            <person name="Lage O.M."/>
        </authorList>
    </citation>
    <scope>NUCLEOTIDE SEQUENCE</scope>
    <source>
        <strain evidence="1">ICT_H6.2</strain>
    </source>
</reference>
<dbReference type="RefSeq" id="WP_252851810.1">
    <property type="nucleotide sequence ID" value="NZ_JAMXLR010000026.1"/>
</dbReference>
<dbReference type="EMBL" id="JAMXLR010000026">
    <property type="protein sequence ID" value="MCO6043704.1"/>
    <property type="molecule type" value="Genomic_DNA"/>
</dbReference>
<name>A0A9X2F8C0_9BACT</name>
<organism evidence="1 2">
    <name type="scientific">Aeoliella straminimaris</name>
    <dbReference type="NCBI Taxonomy" id="2954799"/>
    <lineage>
        <taxon>Bacteria</taxon>
        <taxon>Pseudomonadati</taxon>
        <taxon>Planctomycetota</taxon>
        <taxon>Planctomycetia</taxon>
        <taxon>Pirellulales</taxon>
        <taxon>Lacipirellulaceae</taxon>
        <taxon>Aeoliella</taxon>
    </lineage>
</organism>
<sequence>MKEPSSEVDELAHQVIGAAIEVHRLLGAGFLESVYEQALAIEFLERGISFVRQAPIALEYKGQNVGEARLDFLVGGILVVELKAVEAIHPIHQAQVINYLKATGHTLGLPINFNVLKLKDGGIKRIVST</sequence>
<dbReference type="InterPro" id="IPR026350">
    <property type="entry name" value="GxxExxY"/>
</dbReference>
<evidence type="ECO:0000313" key="1">
    <source>
        <dbReference type="EMBL" id="MCO6043704.1"/>
    </source>
</evidence>
<gene>
    <name evidence="1" type="ORF">NG895_07275</name>
</gene>
<proteinExistence type="predicted"/>
<dbReference type="Proteomes" id="UP001155241">
    <property type="component" value="Unassembled WGS sequence"/>
</dbReference>
<evidence type="ECO:0000313" key="2">
    <source>
        <dbReference type="Proteomes" id="UP001155241"/>
    </source>
</evidence>
<dbReference type="Pfam" id="PF13366">
    <property type="entry name" value="PDDEXK_3"/>
    <property type="match status" value="1"/>
</dbReference>
<accession>A0A9X2F8C0</accession>
<dbReference type="AlphaFoldDB" id="A0A9X2F8C0"/>
<comment type="caution">
    <text evidence="1">The sequence shown here is derived from an EMBL/GenBank/DDBJ whole genome shotgun (WGS) entry which is preliminary data.</text>
</comment>
<keyword evidence="2" id="KW-1185">Reference proteome</keyword>
<dbReference type="NCBIfam" id="TIGR04256">
    <property type="entry name" value="GxxExxY"/>
    <property type="match status" value="1"/>
</dbReference>